<evidence type="ECO:0000259" key="12">
    <source>
        <dbReference type="PROSITE" id="PS50026"/>
    </source>
</evidence>
<dbReference type="WBParaSite" id="SBAD_0000560001-mRNA-1">
    <property type="protein sequence ID" value="SBAD_0000560001-mRNA-1"/>
    <property type="gene ID" value="SBAD_0000560001"/>
</dbReference>
<evidence type="ECO:0000313" key="15">
    <source>
        <dbReference type="WBParaSite" id="SBAD_0000560001-mRNA-1"/>
    </source>
</evidence>
<feature type="disulfide bond" evidence="9">
    <location>
        <begin position="73"/>
        <end position="82"/>
    </location>
</feature>
<keyword evidence="10" id="KW-0812">Transmembrane</keyword>
<feature type="domain" description="EGF-like" evidence="12">
    <location>
        <begin position="38"/>
        <end position="83"/>
    </location>
</feature>
<keyword evidence="9" id="KW-0245">EGF-like domain</keyword>
<organism evidence="15">
    <name type="scientific">Soboliphyme baturini</name>
    <dbReference type="NCBI Taxonomy" id="241478"/>
    <lineage>
        <taxon>Eukaryota</taxon>
        <taxon>Metazoa</taxon>
        <taxon>Ecdysozoa</taxon>
        <taxon>Nematoda</taxon>
        <taxon>Enoplea</taxon>
        <taxon>Dorylaimia</taxon>
        <taxon>Dioctophymatida</taxon>
        <taxon>Dioctophymatoidea</taxon>
        <taxon>Soboliphymatidae</taxon>
        <taxon>Soboliphyme</taxon>
    </lineage>
</organism>
<dbReference type="SUPFAM" id="SSF57196">
    <property type="entry name" value="EGF/Laminin"/>
    <property type="match status" value="1"/>
</dbReference>
<evidence type="ECO:0000256" key="1">
    <source>
        <dbReference type="ARBA" id="ARBA00004173"/>
    </source>
</evidence>
<dbReference type="SMART" id="SM00181">
    <property type="entry name" value="EGF"/>
    <property type="match status" value="1"/>
</dbReference>
<evidence type="ECO:0000256" key="2">
    <source>
        <dbReference type="ARBA" id="ARBA00010745"/>
    </source>
</evidence>
<dbReference type="GO" id="GO:0005840">
    <property type="term" value="C:ribosome"/>
    <property type="evidence" value="ECO:0007669"/>
    <property type="project" value="UniProtKB-KW"/>
</dbReference>
<feature type="transmembrane region" description="Helical" evidence="10">
    <location>
        <begin position="284"/>
        <end position="304"/>
    </location>
</feature>
<dbReference type="HAMAP" id="MF_01367">
    <property type="entry name" value="Ribosomal_uL14"/>
    <property type="match status" value="1"/>
</dbReference>
<protein>
    <recommendedName>
        <fullName evidence="7">Large ribosomal subunit protein uL14m</fullName>
    </recommendedName>
    <alternativeName>
        <fullName evidence="8">39S ribosomal protein L14, mitochondrial</fullName>
    </alternativeName>
</protein>
<evidence type="ECO:0000256" key="4">
    <source>
        <dbReference type="ARBA" id="ARBA00022980"/>
    </source>
</evidence>
<dbReference type="GO" id="GO:0003735">
    <property type="term" value="F:structural constituent of ribosome"/>
    <property type="evidence" value="ECO:0007669"/>
    <property type="project" value="InterPro"/>
</dbReference>
<dbReference type="GO" id="GO:0006412">
    <property type="term" value="P:translation"/>
    <property type="evidence" value="ECO:0007669"/>
    <property type="project" value="InterPro"/>
</dbReference>
<dbReference type="Gene3D" id="2.40.150.20">
    <property type="entry name" value="Ribosomal protein L14"/>
    <property type="match status" value="1"/>
</dbReference>
<dbReference type="SUPFAM" id="SSF50193">
    <property type="entry name" value="Ribosomal protein L14"/>
    <property type="match status" value="1"/>
</dbReference>
<comment type="caution">
    <text evidence="9">Lacks conserved residue(s) required for the propagation of feature annotation.</text>
</comment>
<dbReference type="PANTHER" id="PTHR21037">
    <property type="entry name" value="39S RIBOSOMAL PROTEIN L14, MITOCHONDRIAL"/>
    <property type="match status" value="1"/>
</dbReference>
<evidence type="ECO:0000256" key="11">
    <source>
        <dbReference type="SAM" id="SignalP"/>
    </source>
</evidence>
<dbReference type="InterPro" id="IPR000742">
    <property type="entry name" value="EGF"/>
</dbReference>
<dbReference type="PROSITE" id="PS00022">
    <property type="entry name" value="EGF_1"/>
    <property type="match status" value="1"/>
</dbReference>
<keyword evidence="3" id="KW-0809">Transit peptide</keyword>
<dbReference type="PROSITE" id="PS01186">
    <property type="entry name" value="EGF_2"/>
    <property type="match status" value="1"/>
</dbReference>
<keyword evidence="10" id="KW-0472">Membrane</keyword>
<feature type="chain" id="PRO_5043140163" description="Large ribosomal subunit protein uL14m" evidence="11">
    <location>
        <begin position="22"/>
        <end position="425"/>
    </location>
</feature>
<dbReference type="Gene3D" id="2.10.25.10">
    <property type="entry name" value="Laminin"/>
    <property type="match status" value="1"/>
</dbReference>
<dbReference type="CDD" id="cd00337">
    <property type="entry name" value="Ribosomal_uL14"/>
    <property type="match status" value="1"/>
</dbReference>
<comment type="similarity">
    <text evidence="2">Belongs to the universal ribosomal protein uL14 family.</text>
</comment>
<feature type="transmembrane region" description="Helical" evidence="10">
    <location>
        <begin position="345"/>
        <end position="369"/>
    </location>
</feature>
<feature type="transmembrane region" description="Helical" evidence="10">
    <location>
        <begin position="244"/>
        <end position="264"/>
    </location>
</feature>
<dbReference type="CDD" id="cd00054">
    <property type="entry name" value="EGF_CA"/>
    <property type="match status" value="1"/>
</dbReference>
<dbReference type="OrthoDB" id="274765at2759"/>
<evidence type="ECO:0000256" key="9">
    <source>
        <dbReference type="PROSITE-ProRule" id="PRU00076"/>
    </source>
</evidence>
<keyword evidence="10" id="KW-1133">Transmembrane helix</keyword>
<evidence type="ECO:0000256" key="6">
    <source>
        <dbReference type="ARBA" id="ARBA00023274"/>
    </source>
</evidence>
<keyword evidence="14" id="KW-1185">Reference proteome</keyword>
<dbReference type="EMBL" id="UZAM01008955">
    <property type="protein sequence ID" value="VDP07088.1"/>
    <property type="molecule type" value="Genomic_DNA"/>
</dbReference>
<evidence type="ECO:0000313" key="13">
    <source>
        <dbReference type="EMBL" id="VDP07088.1"/>
    </source>
</evidence>
<evidence type="ECO:0000256" key="8">
    <source>
        <dbReference type="ARBA" id="ARBA00042938"/>
    </source>
</evidence>
<keyword evidence="11" id="KW-0732">Signal</keyword>
<dbReference type="PROSITE" id="PS50026">
    <property type="entry name" value="EGF_3"/>
    <property type="match status" value="1"/>
</dbReference>
<evidence type="ECO:0000256" key="7">
    <source>
        <dbReference type="ARBA" id="ARBA00040118"/>
    </source>
</evidence>
<sequence>MARLLSKKILCFLSVVYVATAKDSQEVDARKTRRINKIEELCESPFTELYCFNGGTCIKFEIMPSVMSYACNCMIGYYGPRCEYIDYQMPEELIEEDTLASKTIAGCFAVLSIATVVTLVALLISTSQLSWISMRTRLRVVDNSAIGKQAMLSGRPPYCITVYKVGKQRRPSTRGRLGDKVLVAIRGEMKKAYIVGQKSSYLDTPPGVPRTDSNNIVLIDDNGNPLGTRILAYRKLYLRQQAVVYLYCTAIVLSVCTSLCHALRLHLSSYHVDGSCLIASSKEYRYVLVNMSFSISSIVASYVLQLCIRYSTRKPGFTASGEQPVIVHNIVDKKIRTKARLMTKWLLGVDVLVAVFHLCPICFKISYFLTCFTPPDTLHCILQILGYLSSIRIACFTMSLLLIEECRKKLHDSLIYCRSFCHGVA</sequence>
<reference evidence="13 14" key="2">
    <citation type="submission" date="2018-11" db="EMBL/GenBank/DDBJ databases">
        <authorList>
            <consortium name="Pathogen Informatics"/>
        </authorList>
    </citation>
    <scope>NUCLEOTIDE SEQUENCE [LARGE SCALE GENOMIC DNA]</scope>
</reference>
<dbReference type="PANTHER" id="PTHR21037:SF3">
    <property type="entry name" value="LARGE RIBOSOMAL SUBUNIT PROTEIN UL14M"/>
    <property type="match status" value="1"/>
</dbReference>
<dbReference type="InterPro" id="IPR036853">
    <property type="entry name" value="Ribosomal_uL14_sf"/>
</dbReference>
<proteinExistence type="inferred from homology"/>
<accession>A0A183IP37</accession>
<feature type="transmembrane region" description="Helical" evidence="10">
    <location>
        <begin position="381"/>
        <end position="403"/>
    </location>
</feature>
<dbReference type="InterPro" id="IPR000218">
    <property type="entry name" value="Ribosomal_uL14"/>
</dbReference>
<feature type="signal peptide" evidence="11">
    <location>
        <begin position="1"/>
        <end position="21"/>
    </location>
</feature>
<dbReference type="SMART" id="SM01374">
    <property type="entry name" value="Ribosomal_L14"/>
    <property type="match status" value="1"/>
</dbReference>
<evidence type="ECO:0000256" key="10">
    <source>
        <dbReference type="SAM" id="Phobius"/>
    </source>
</evidence>
<evidence type="ECO:0000256" key="5">
    <source>
        <dbReference type="ARBA" id="ARBA00023128"/>
    </source>
</evidence>
<keyword evidence="6" id="KW-0687">Ribonucleoprotein</keyword>
<dbReference type="GO" id="GO:1990904">
    <property type="term" value="C:ribonucleoprotein complex"/>
    <property type="evidence" value="ECO:0007669"/>
    <property type="project" value="UniProtKB-KW"/>
</dbReference>
<reference evidence="15" key="1">
    <citation type="submission" date="2016-06" db="UniProtKB">
        <authorList>
            <consortium name="WormBaseParasite"/>
        </authorList>
    </citation>
    <scope>IDENTIFICATION</scope>
</reference>
<feature type="transmembrane region" description="Helical" evidence="10">
    <location>
        <begin position="103"/>
        <end position="125"/>
    </location>
</feature>
<keyword evidence="5" id="KW-0496">Mitochondrion</keyword>
<comment type="subcellular location">
    <subcellularLocation>
        <location evidence="1">Mitochondrion</location>
    </subcellularLocation>
</comment>
<dbReference type="GO" id="GO:0005739">
    <property type="term" value="C:mitochondrion"/>
    <property type="evidence" value="ECO:0007669"/>
    <property type="project" value="UniProtKB-SubCell"/>
</dbReference>
<keyword evidence="9" id="KW-1015">Disulfide bond</keyword>
<evidence type="ECO:0000313" key="14">
    <source>
        <dbReference type="Proteomes" id="UP000270296"/>
    </source>
</evidence>
<evidence type="ECO:0000256" key="3">
    <source>
        <dbReference type="ARBA" id="ARBA00022946"/>
    </source>
</evidence>
<dbReference type="AlphaFoldDB" id="A0A183IP37"/>
<name>A0A183IP37_9BILA</name>
<keyword evidence="4" id="KW-0689">Ribosomal protein</keyword>
<gene>
    <name evidence="13" type="ORF">SBAD_LOCUS5384</name>
</gene>
<dbReference type="Proteomes" id="UP000270296">
    <property type="component" value="Unassembled WGS sequence"/>
</dbReference>
<dbReference type="Pfam" id="PF00238">
    <property type="entry name" value="Ribosomal_L14"/>
    <property type="match status" value="1"/>
</dbReference>